<evidence type="ECO:0000256" key="1">
    <source>
        <dbReference type="ARBA" id="ARBA00023125"/>
    </source>
</evidence>
<name>A0A1G6Q1F5_9BACT</name>
<proteinExistence type="predicted"/>
<protein>
    <submittedName>
        <fullName evidence="5">Sporulation related domain-containing protein</fullName>
    </submittedName>
</protein>
<feature type="compositionally biased region" description="Basic and acidic residues" evidence="2">
    <location>
        <begin position="198"/>
        <end position="210"/>
    </location>
</feature>
<sequence>MLGNYFRELLEKHNRVIIPDFGAFLVKDTGDDRSINNTSFSPFLRYNDGLVEAFLSEKEGLTKADATLKVKEYVDSLKLQLEKGAQVELPKLGYFYQDARGNVQFQLELTNSTSVIKENRKNTVDIVDAKSVVVSRPEEKEETKPVINTEASAVTPAKFEEVKKPEPSAAEEPKQPTKTPIKPIPTVKKGKVTPIPPKQKEELKPQKSESIHTTMAKPTNKKSTNSKGRKGYWLLITGLIVMLLLVIWQYDTIVSIFSSTQQSKAIVDTFKSADSTTALIAKANRDTVTVTSELPGPKYVKPIIDIPENKFLVVVGSFTIKENATNQLKKLTEQGYQPIIIVRKNEIYSVVISGHKTKDEAKLSLQGYMKKNGEGWILSR</sequence>
<feature type="transmembrane region" description="Helical" evidence="3">
    <location>
        <begin position="231"/>
        <end position="250"/>
    </location>
</feature>
<dbReference type="RefSeq" id="WP_092439800.1">
    <property type="nucleotide sequence ID" value="NZ_FMYP01000057.1"/>
</dbReference>
<dbReference type="InterPro" id="IPR007730">
    <property type="entry name" value="SPOR-like_dom"/>
</dbReference>
<gene>
    <name evidence="5" type="ORF">SAMN05216323_10579</name>
</gene>
<dbReference type="GO" id="GO:0042834">
    <property type="term" value="F:peptidoglycan binding"/>
    <property type="evidence" value="ECO:0007669"/>
    <property type="project" value="InterPro"/>
</dbReference>
<keyword evidence="6" id="KW-1185">Reference proteome</keyword>
<dbReference type="SUPFAM" id="SSF110997">
    <property type="entry name" value="Sporulation related repeat"/>
    <property type="match status" value="1"/>
</dbReference>
<dbReference type="Pfam" id="PF18175">
    <property type="entry name" value="HU-CCDC81_bac_2"/>
    <property type="match status" value="1"/>
</dbReference>
<dbReference type="Pfam" id="PF05036">
    <property type="entry name" value="SPOR"/>
    <property type="match status" value="1"/>
</dbReference>
<accession>A0A1G6Q1F5</accession>
<evidence type="ECO:0000313" key="6">
    <source>
        <dbReference type="Proteomes" id="UP000199452"/>
    </source>
</evidence>
<dbReference type="EMBL" id="FMYP01000057">
    <property type="protein sequence ID" value="SDC86292.1"/>
    <property type="molecule type" value="Genomic_DNA"/>
</dbReference>
<feature type="domain" description="SPOR" evidence="4">
    <location>
        <begin position="305"/>
        <end position="380"/>
    </location>
</feature>
<keyword evidence="3" id="KW-0472">Membrane</keyword>
<dbReference type="InterPro" id="IPR036680">
    <property type="entry name" value="SPOR-like_sf"/>
</dbReference>
<keyword evidence="1" id="KW-0238">DNA-binding</keyword>
<evidence type="ECO:0000313" key="5">
    <source>
        <dbReference type="EMBL" id="SDC86292.1"/>
    </source>
</evidence>
<reference evidence="5 6" key="1">
    <citation type="submission" date="2016-09" db="EMBL/GenBank/DDBJ databases">
        <authorList>
            <person name="Capua I."/>
            <person name="De Benedictis P."/>
            <person name="Joannis T."/>
            <person name="Lombin L.H."/>
            <person name="Cattoli G."/>
        </authorList>
    </citation>
    <scope>NUCLEOTIDE SEQUENCE [LARGE SCALE GENOMIC DNA]</scope>
    <source>
        <strain evidence="5 6">A7P-90m</strain>
    </source>
</reference>
<dbReference type="InterPro" id="IPR041268">
    <property type="entry name" value="HU-CCDC81_bac_2"/>
</dbReference>
<dbReference type="AlphaFoldDB" id="A0A1G6Q1F5"/>
<feature type="compositionally biased region" description="Basic and acidic residues" evidence="2">
    <location>
        <begin position="158"/>
        <end position="175"/>
    </location>
</feature>
<dbReference type="InterPro" id="IPR010992">
    <property type="entry name" value="IHF-like_DNA-bd_dom_sf"/>
</dbReference>
<dbReference type="Gene3D" id="3.30.70.1070">
    <property type="entry name" value="Sporulation related repeat"/>
    <property type="match status" value="1"/>
</dbReference>
<dbReference type="Proteomes" id="UP000199452">
    <property type="component" value="Unassembled WGS sequence"/>
</dbReference>
<evidence type="ECO:0000256" key="2">
    <source>
        <dbReference type="SAM" id="MobiDB-lite"/>
    </source>
</evidence>
<dbReference type="PROSITE" id="PS51724">
    <property type="entry name" value="SPOR"/>
    <property type="match status" value="1"/>
</dbReference>
<organism evidence="5 6">
    <name type="scientific">Williamwhitmania taraxaci</name>
    <dbReference type="NCBI Taxonomy" id="1640674"/>
    <lineage>
        <taxon>Bacteria</taxon>
        <taxon>Pseudomonadati</taxon>
        <taxon>Bacteroidota</taxon>
        <taxon>Bacteroidia</taxon>
        <taxon>Bacteroidales</taxon>
        <taxon>Williamwhitmaniaceae</taxon>
        <taxon>Williamwhitmania</taxon>
    </lineage>
</organism>
<dbReference type="SUPFAM" id="SSF47729">
    <property type="entry name" value="IHF-like DNA-binding proteins"/>
    <property type="match status" value="1"/>
</dbReference>
<keyword evidence="3" id="KW-1133">Transmembrane helix</keyword>
<feature type="region of interest" description="Disordered" evidence="2">
    <location>
        <begin position="155"/>
        <end position="226"/>
    </location>
</feature>
<dbReference type="GO" id="GO:0003677">
    <property type="term" value="F:DNA binding"/>
    <property type="evidence" value="ECO:0007669"/>
    <property type="project" value="UniProtKB-KW"/>
</dbReference>
<dbReference type="OrthoDB" id="1120137at2"/>
<feature type="compositionally biased region" description="Low complexity" evidence="2">
    <location>
        <begin position="176"/>
        <end position="187"/>
    </location>
</feature>
<feature type="compositionally biased region" description="Polar residues" evidence="2">
    <location>
        <begin position="211"/>
        <end position="226"/>
    </location>
</feature>
<evidence type="ECO:0000259" key="4">
    <source>
        <dbReference type="PROSITE" id="PS51724"/>
    </source>
</evidence>
<dbReference type="STRING" id="1640674.SAMN05216323_10579"/>
<keyword evidence="3" id="KW-0812">Transmembrane</keyword>
<evidence type="ECO:0000256" key="3">
    <source>
        <dbReference type="SAM" id="Phobius"/>
    </source>
</evidence>